<dbReference type="InterPro" id="IPR045993">
    <property type="entry name" value="DUF5949"/>
</dbReference>
<dbReference type="Proteomes" id="UP000579531">
    <property type="component" value="Unassembled WGS sequence"/>
</dbReference>
<keyword evidence="2" id="KW-1185">Reference proteome</keyword>
<protein>
    <submittedName>
        <fullName evidence="1">Uncharacterized protein</fullName>
    </submittedName>
</protein>
<sequence length="70" mass="7391">MQHLKAQFVPPESRLEAVGELGYAYLIFAARPWPQGAEPGDAGPLAAFTSDEDATASAAHVVLPGRSLRS</sequence>
<proteinExistence type="predicted"/>
<name>A0AA89U2C7_STRCU</name>
<gene>
    <name evidence="1" type="ORF">HNR72_007750</name>
</gene>
<comment type="caution">
    <text evidence="1">The sequence shown here is derived from an EMBL/GenBank/DDBJ whole genome shotgun (WGS) entry which is preliminary data.</text>
</comment>
<evidence type="ECO:0000313" key="2">
    <source>
        <dbReference type="Proteomes" id="UP000579531"/>
    </source>
</evidence>
<organism evidence="1 2">
    <name type="scientific">Streptomyces collinus</name>
    <dbReference type="NCBI Taxonomy" id="42684"/>
    <lineage>
        <taxon>Bacteria</taxon>
        <taxon>Bacillati</taxon>
        <taxon>Actinomycetota</taxon>
        <taxon>Actinomycetes</taxon>
        <taxon>Kitasatosporales</taxon>
        <taxon>Streptomycetaceae</taxon>
        <taxon>Streptomyces</taxon>
    </lineage>
</organism>
<reference evidence="1 2" key="1">
    <citation type="submission" date="2020-08" db="EMBL/GenBank/DDBJ databases">
        <title>Sequencing the genomes of 1000 actinobacteria strains.</title>
        <authorList>
            <person name="Klenk H.-P."/>
        </authorList>
    </citation>
    <scope>NUCLEOTIDE SEQUENCE [LARGE SCALE GENOMIC DNA]</scope>
    <source>
        <strain evidence="1 2">DSM 40129</strain>
    </source>
</reference>
<dbReference type="EMBL" id="JACHLX010000002">
    <property type="protein sequence ID" value="MBB5816628.1"/>
    <property type="molecule type" value="Genomic_DNA"/>
</dbReference>
<dbReference type="AlphaFoldDB" id="A0AA89U2C7"/>
<dbReference type="Pfam" id="PF19374">
    <property type="entry name" value="DUF5949"/>
    <property type="match status" value="1"/>
</dbReference>
<evidence type="ECO:0000313" key="1">
    <source>
        <dbReference type="EMBL" id="MBB5816628.1"/>
    </source>
</evidence>
<accession>A0AA89U2C7</accession>